<accession>A0A811YVD6</accession>
<dbReference type="GO" id="GO:0005840">
    <property type="term" value="C:ribosome"/>
    <property type="evidence" value="ECO:0007669"/>
    <property type="project" value="InterPro"/>
</dbReference>
<feature type="region of interest" description="Disordered" evidence="1">
    <location>
        <begin position="1"/>
        <end position="115"/>
    </location>
</feature>
<dbReference type="GO" id="GO:0003735">
    <property type="term" value="F:structural constituent of ribosome"/>
    <property type="evidence" value="ECO:0007669"/>
    <property type="project" value="InterPro"/>
</dbReference>
<organism evidence="2 3">
    <name type="scientific">Nyctereutes procyonoides</name>
    <name type="common">Raccoon dog</name>
    <name type="synonym">Canis procyonoides</name>
    <dbReference type="NCBI Taxonomy" id="34880"/>
    <lineage>
        <taxon>Eukaryota</taxon>
        <taxon>Metazoa</taxon>
        <taxon>Chordata</taxon>
        <taxon>Craniata</taxon>
        <taxon>Vertebrata</taxon>
        <taxon>Euteleostomi</taxon>
        <taxon>Mammalia</taxon>
        <taxon>Eutheria</taxon>
        <taxon>Laurasiatheria</taxon>
        <taxon>Carnivora</taxon>
        <taxon>Caniformia</taxon>
        <taxon>Canidae</taxon>
        <taxon>Nyctereutes</taxon>
    </lineage>
</organism>
<reference evidence="2" key="1">
    <citation type="submission" date="2020-12" db="EMBL/GenBank/DDBJ databases">
        <authorList>
            <consortium name="Molecular Ecology Group"/>
        </authorList>
    </citation>
    <scope>NUCLEOTIDE SEQUENCE</scope>
    <source>
        <strain evidence="2">TBG_1078</strain>
    </source>
</reference>
<dbReference type="GO" id="GO:0006412">
    <property type="term" value="P:translation"/>
    <property type="evidence" value="ECO:0007669"/>
    <property type="project" value="InterPro"/>
</dbReference>
<proteinExistence type="predicted"/>
<dbReference type="InterPro" id="IPR001210">
    <property type="entry name" value="Ribosomal_eS17"/>
</dbReference>
<keyword evidence="3" id="KW-1185">Reference proteome</keyword>
<evidence type="ECO:0000313" key="3">
    <source>
        <dbReference type="Proteomes" id="UP000645828"/>
    </source>
</evidence>
<evidence type="ECO:0000256" key="1">
    <source>
        <dbReference type="SAM" id="MobiDB-lite"/>
    </source>
</evidence>
<gene>
    <name evidence="2" type="ORF">NYPRO_LOCUS14405</name>
</gene>
<dbReference type="Proteomes" id="UP000645828">
    <property type="component" value="Unassembled WGS sequence"/>
</dbReference>
<feature type="compositionally biased region" description="Polar residues" evidence="1">
    <location>
        <begin position="35"/>
        <end position="50"/>
    </location>
</feature>
<dbReference type="Pfam" id="PF00833">
    <property type="entry name" value="Ribosomal_S17e"/>
    <property type="match status" value="1"/>
</dbReference>
<sequence length="115" mass="12669">MKKVGRVVIEKQYMPLGIDSTPTSTRVRRPRHSPAGNSTTEQAVTGQMEQIQRGPVRGVSIKPQEEEGESPGSGDQEGRPDTEEMLRVSDFGGLSKRQVTQPRVETNFRTPHGAI</sequence>
<dbReference type="AlphaFoldDB" id="A0A811YVD6"/>
<protein>
    <submittedName>
        <fullName evidence="2">(raccoon dog) hypothetical protein</fullName>
    </submittedName>
</protein>
<feature type="compositionally biased region" description="Basic and acidic residues" evidence="1">
    <location>
        <begin position="76"/>
        <end position="87"/>
    </location>
</feature>
<dbReference type="EMBL" id="CAJHUB010000753">
    <property type="protein sequence ID" value="CAD7681613.1"/>
    <property type="molecule type" value="Genomic_DNA"/>
</dbReference>
<feature type="compositionally biased region" description="Polar residues" evidence="1">
    <location>
        <begin position="97"/>
        <end position="109"/>
    </location>
</feature>
<evidence type="ECO:0000313" key="2">
    <source>
        <dbReference type="EMBL" id="CAD7681613.1"/>
    </source>
</evidence>
<name>A0A811YVD6_NYCPR</name>
<comment type="caution">
    <text evidence="2">The sequence shown here is derived from an EMBL/GenBank/DDBJ whole genome shotgun (WGS) entry which is preliminary data.</text>
</comment>